<keyword evidence="2" id="KW-0229">DNA integration</keyword>
<keyword evidence="9" id="KW-1185">Reference proteome</keyword>
<dbReference type="PANTHER" id="PTHR30349:SF41">
    <property type="entry name" value="INTEGRASE_RECOMBINASE PROTEIN MJ0367-RELATED"/>
    <property type="match status" value="1"/>
</dbReference>
<evidence type="ECO:0000259" key="6">
    <source>
        <dbReference type="PROSITE" id="PS51898"/>
    </source>
</evidence>
<feature type="domain" description="Core-binding (CB)" evidence="7">
    <location>
        <begin position="86"/>
        <end position="202"/>
    </location>
</feature>
<dbReference type="InterPro" id="IPR050090">
    <property type="entry name" value="Tyrosine_recombinase_XerCD"/>
</dbReference>
<comment type="caution">
    <text evidence="8">The sequence shown here is derived from an EMBL/GenBank/DDBJ whole genome shotgun (WGS) entry which is preliminary data.</text>
</comment>
<keyword evidence="4" id="KW-0233">DNA recombination</keyword>
<dbReference type="PROSITE" id="PS51900">
    <property type="entry name" value="CB"/>
    <property type="match status" value="1"/>
</dbReference>
<evidence type="ECO:0000256" key="3">
    <source>
        <dbReference type="ARBA" id="ARBA00023125"/>
    </source>
</evidence>
<dbReference type="Gene3D" id="1.10.150.130">
    <property type="match status" value="1"/>
</dbReference>
<dbReference type="Pfam" id="PF00589">
    <property type="entry name" value="Phage_integrase"/>
    <property type="match status" value="1"/>
</dbReference>
<keyword evidence="3 5" id="KW-0238">DNA-binding</keyword>
<sequence length="492" mass="57059">MKQKRRARGTGRVYKENGVYLLQYTTKDHKRKAMILRDESGAKITEERRAEAAARDFLERQKQLRDIETREEYLEEKAKLKKLKARLTITLDDAFELAQQKPHSRSASEQVLRVSQRYWIDFVSFLKDNYQLKTLDEVERAHAEAYISHIRKNGRWNRTISYNKKRCPQRKKFKDYEFGGNLSATTLNRYQMTCKAVFTFLLPDLGYSLEENPFYFIKPLKLAPAEREIFSEEELELIFKNPSPLMRGLFTIGITCGLRLGDVATLRWQEIEGYSPNLCEPDFYHHEINRITRKTKTEVHIPIERELADYLREQYEVSGQGEYILPEAAKMYLEHQNVLNCRILSYLHSLGIQTQRSIPGRTRKQSVKDFHSLRHCFCYYAGMRGVPLPVVQSIVGHLTASMTRHYQSHADKKARMQGLALMRGLTTGGNDSFGTSNGIGTGNILRQRLLEYIHTASDMEILKLNVLIAQIADSAKTPQLQEPKLLETVVNE</sequence>
<protein>
    <submittedName>
        <fullName evidence="8">Tyrosine-type recombinase/integrase</fullName>
    </submittedName>
</protein>
<dbReference type="InterPro" id="IPR011010">
    <property type="entry name" value="DNA_brk_join_enz"/>
</dbReference>
<dbReference type="RefSeq" id="WP_154419588.1">
    <property type="nucleotide sequence ID" value="NZ_VUNS01000022.1"/>
</dbReference>
<accession>A0A844G4E8</accession>
<comment type="similarity">
    <text evidence="1">Belongs to the 'phage' integrase family.</text>
</comment>
<evidence type="ECO:0000256" key="4">
    <source>
        <dbReference type="ARBA" id="ARBA00023172"/>
    </source>
</evidence>
<dbReference type="AlphaFoldDB" id="A0A844G4E8"/>
<dbReference type="GO" id="GO:0003677">
    <property type="term" value="F:DNA binding"/>
    <property type="evidence" value="ECO:0007669"/>
    <property type="project" value="UniProtKB-UniRule"/>
</dbReference>
<reference evidence="8 9" key="1">
    <citation type="submission" date="2019-08" db="EMBL/GenBank/DDBJ databases">
        <title>In-depth cultivation of the pig gut microbiome towards novel bacterial diversity and tailored functional studies.</title>
        <authorList>
            <person name="Wylensek D."/>
            <person name="Hitch T.C.A."/>
            <person name="Clavel T."/>
        </authorList>
    </citation>
    <scope>NUCLEOTIDE SEQUENCE [LARGE SCALE GENOMIC DNA]</scope>
    <source>
        <strain evidence="8 9">BBE-744-WT-12</strain>
    </source>
</reference>
<evidence type="ECO:0000256" key="2">
    <source>
        <dbReference type="ARBA" id="ARBA00022908"/>
    </source>
</evidence>
<dbReference type="GO" id="GO:0015074">
    <property type="term" value="P:DNA integration"/>
    <property type="evidence" value="ECO:0007669"/>
    <property type="project" value="UniProtKB-KW"/>
</dbReference>
<evidence type="ECO:0000259" key="7">
    <source>
        <dbReference type="PROSITE" id="PS51900"/>
    </source>
</evidence>
<dbReference type="SUPFAM" id="SSF56349">
    <property type="entry name" value="DNA breaking-rejoining enzymes"/>
    <property type="match status" value="1"/>
</dbReference>
<dbReference type="Gene3D" id="1.10.443.10">
    <property type="entry name" value="Intergrase catalytic core"/>
    <property type="match status" value="1"/>
</dbReference>
<dbReference type="InterPro" id="IPR044068">
    <property type="entry name" value="CB"/>
</dbReference>
<evidence type="ECO:0000256" key="5">
    <source>
        <dbReference type="PROSITE-ProRule" id="PRU01248"/>
    </source>
</evidence>
<organism evidence="8 9">
    <name type="scientific">Victivallis lenta</name>
    <dbReference type="NCBI Taxonomy" id="2606640"/>
    <lineage>
        <taxon>Bacteria</taxon>
        <taxon>Pseudomonadati</taxon>
        <taxon>Lentisphaerota</taxon>
        <taxon>Lentisphaeria</taxon>
        <taxon>Victivallales</taxon>
        <taxon>Victivallaceae</taxon>
        <taxon>Victivallis</taxon>
    </lineage>
</organism>
<proteinExistence type="inferred from homology"/>
<dbReference type="PANTHER" id="PTHR30349">
    <property type="entry name" value="PHAGE INTEGRASE-RELATED"/>
    <property type="match status" value="1"/>
</dbReference>
<evidence type="ECO:0000256" key="1">
    <source>
        <dbReference type="ARBA" id="ARBA00008857"/>
    </source>
</evidence>
<evidence type="ECO:0000313" key="8">
    <source>
        <dbReference type="EMBL" id="MST98680.1"/>
    </source>
</evidence>
<evidence type="ECO:0000313" key="9">
    <source>
        <dbReference type="Proteomes" id="UP000435649"/>
    </source>
</evidence>
<name>A0A844G4E8_9BACT</name>
<feature type="domain" description="Tyr recombinase" evidence="6">
    <location>
        <begin position="225"/>
        <end position="421"/>
    </location>
</feature>
<dbReference type="PROSITE" id="PS51898">
    <property type="entry name" value="TYR_RECOMBINASE"/>
    <property type="match status" value="1"/>
</dbReference>
<dbReference type="Proteomes" id="UP000435649">
    <property type="component" value="Unassembled WGS sequence"/>
</dbReference>
<dbReference type="InterPro" id="IPR010998">
    <property type="entry name" value="Integrase_recombinase_N"/>
</dbReference>
<dbReference type="GO" id="GO:0006310">
    <property type="term" value="P:DNA recombination"/>
    <property type="evidence" value="ECO:0007669"/>
    <property type="project" value="UniProtKB-KW"/>
</dbReference>
<dbReference type="InterPro" id="IPR013762">
    <property type="entry name" value="Integrase-like_cat_sf"/>
</dbReference>
<gene>
    <name evidence="8" type="ORF">FYJ85_16700</name>
</gene>
<dbReference type="EMBL" id="VUNS01000022">
    <property type="protein sequence ID" value="MST98680.1"/>
    <property type="molecule type" value="Genomic_DNA"/>
</dbReference>
<dbReference type="InterPro" id="IPR002104">
    <property type="entry name" value="Integrase_catalytic"/>
</dbReference>